<evidence type="ECO:0000259" key="1">
    <source>
        <dbReference type="PROSITE" id="PS50097"/>
    </source>
</evidence>
<dbReference type="PANTHER" id="PTHR24410">
    <property type="entry name" value="HL07962P-RELATED"/>
    <property type="match status" value="1"/>
</dbReference>
<protein>
    <submittedName>
        <fullName evidence="3">BTB domain-containing protein</fullName>
    </submittedName>
</protein>
<dbReference type="InterPro" id="IPR000210">
    <property type="entry name" value="BTB/POZ_dom"/>
</dbReference>
<dbReference type="AlphaFoldDB" id="A0A914P909"/>
<dbReference type="SMART" id="SM00225">
    <property type="entry name" value="BTB"/>
    <property type="match status" value="1"/>
</dbReference>
<dbReference type="SUPFAM" id="SSF54695">
    <property type="entry name" value="POZ domain"/>
    <property type="match status" value="1"/>
</dbReference>
<proteinExistence type="predicted"/>
<evidence type="ECO:0000313" key="3">
    <source>
        <dbReference type="WBParaSite" id="PDA_v2.g13962.t1"/>
    </source>
</evidence>
<dbReference type="Gene3D" id="3.30.710.10">
    <property type="entry name" value="Potassium Channel Kv1.1, Chain A"/>
    <property type="match status" value="1"/>
</dbReference>
<dbReference type="InterPro" id="IPR051481">
    <property type="entry name" value="BTB-POZ/Galectin-3-binding"/>
</dbReference>
<dbReference type="CDD" id="cd18186">
    <property type="entry name" value="BTB_POZ_ZBTB_KLHL-like"/>
    <property type="match status" value="1"/>
</dbReference>
<evidence type="ECO:0000313" key="2">
    <source>
        <dbReference type="Proteomes" id="UP000887578"/>
    </source>
</evidence>
<dbReference type="InterPro" id="IPR011333">
    <property type="entry name" value="SKP1/BTB/POZ_sf"/>
</dbReference>
<dbReference type="Proteomes" id="UP000887578">
    <property type="component" value="Unplaced"/>
</dbReference>
<keyword evidence="2" id="KW-1185">Reference proteome</keyword>
<dbReference type="PANTHER" id="PTHR24410:SF23">
    <property type="entry name" value="BTB DOMAIN-CONTAINING PROTEIN-RELATED"/>
    <property type="match status" value="1"/>
</dbReference>
<dbReference type="Pfam" id="PF00651">
    <property type="entry name" value="BTB"/>
    <property type="match status" value="1"/>
</dbReference>
<dbReference type="PROSITE" id="PS50097">
    <property type="entry name" value="BTB"/>
    <property type="match status" value="1"/>
</dbReference>
<dbReference type="WBParaSite" id="PDA_v2.g13962.t1">
    <property type="protein sequence ID" value="PDA_v2.g13962.t1"/>
    <property type="gene ID" value="PDA_v2.g13962"/>
</dbReference>
<organism evidence="2 3">
    <name type="scientific">Panagrolaimus davidi</name>
    <dbReference type="NCBI Taxonomy" id="227884"/>
    <lineage>
        <taxon>Eukaryota</taxon>
        <taxon>Metazoa</taxon>
        <taxon>Ecdysozoa</taxon>
        <taxon>Nematoda</taxon>
        <taxon>Chromadorea</taxon>
        <taxon>Rhabditida</taxon>
        <taxon>Tylenchina</taxon>
        <taxon>Panagrolaimomorpha</taxon>
        <taxon>Panagrolaimoidea</taxon>
        <taxon>Panagrolaimidae</taxon>
        <taxon>Panagrolaimus</taxon>
    </lineage>
</organism>
<sequence>MSTAEEDLRFSFLYKTLLNRFNIFKSQDLETGYFDVVFEVEGKKLFGHKFILTSVSTTLDSWLSDRWSTKDEIIKIESYSFDSFYQFLCFIYSGSCELTADNVREIVDISEFYAVPFLKEMCDVFLSKMENFITLENAEEMFDFSQKYSLPQFLGAIKKFTSHQMINVRQFVKYKQSFVEFLLSDKNLIDIYVPLFEMVYHWAESQIMNCERADHENFNLLEAIKAKVYEILPNNFSTCHMYYEFLRDFYIEKGFALSPAQFNEFYQKDHYSYSREKRLKWVYELAEKQAQQKRKKSSDPESFSVVESIKADLAEVLSRIKFYKIKKSVVMDLLVANGIFSEEEANGFYNTHVEFVNDDKVITGDFIDEYNIRKSFEYYAPHWANDNRQRGTNKCRFFNVKIPISSTPSTLTKMKGVEWYLCLEKDGVLTVKDHKLVERSDYLLAEMETDDDSPLKPKHYTCLTFSDNI</sequence>
<name>A0A914P909_9BILA</name>
<accession>A0A914P909</accession>
<reference evidence="3" key="1">
    <citation type="submission" date="2022-11" db="UniProtKB">
        <authorList>
            <consortium name="WormBaseParasite"/>
        </authorList>
    </citation>
    <scope>IDENTIFICATION</scope>
</reference>
<feature type="domain" description="BTB" evidence="1">
    <location>
        <begin position="34"/>
        <end position="100"/>
    </location>
</feature>